<dbReference type="PANTHER" id="PTHR12900:SF0">
    <property type="entry name" value="CHECKPOINT PROTEIN"/>
    <property type="match status" value="1"/>
</dbReference>
<dbReference type="GO" id="GO:0035861">
    <property type="term" value="C:site of double-strand break"/>
    <property type="evidence" value="ECO:0007669"/>
    <property type="project" value="TreeGrafter"/>
</dbReference>
<comment type="similarity">
    <text evidence="2 4">Belongs to the HUS1 family.</text>
</comment>
<dbReference type="GO" id="GO:0000723">
    <property type="term" value="P:telomere maintenance"/>
    <property type="evidence" value="ECO:0007669"/>
    <property type="project" value="TreeGrafter"/>
</dbReference>
<dbReference type="InterPro" id="IPR007150">
    <property type="entry name" value="HUS1/Mec3"/>
</dbReference>
<dbReference type="RefSeq" id="XP_066066724.1">
    <property type="nucleotide sequence ID" value="XM_066210627.1"/>
</dbReference>
<reference evidence="5" key="1">
    <citation type="submission" date="2016-06" db="EMBL/GenBank/DDBJ databases">
        <authorList>
            <person name="Cuomo C."/>
            <person name="Litvintseva A."/>
            <person name="Heitman J."/>
            <person name="Chen Y."/>
            <person name="Sun S."/>
            <person name="Springer D."/>
            <person name="Dromer F."/>
            <person name="Young S."/>
            <person name="Zeng Q."/>
            <person name="Chapman S."/>
            <person name="Gujja S."/>
            <person name="Saif S."/>
            <person name="Birren B."/>
        </authorList>
    </citation>
    <scope>NUCLEOTIDE SEQUENCE</scope>
    <source>
        <strain evidence="5">CBS 7841</strain>
    </source>
</reference>
<keyword evidence="3" id="KW-0539">Nucleus</keyword>
<evidence type="ECO:0000313" key="5">
    <source>
        <dbReference type="EMBL" id="WVN86024.1"/>
    </source>
</evidence>
<name>A0AAJ8JPH6_9TREE</name>
<gene>
    <name evidence="5" type="ORF">L203_101182</name>
</gene>
<dbReference type="GO" id="GO:0005730">
    <property type="term" value="C:nucleolus"/>
    <property type="evidence" value="ECO:0007669"/>
    <property type="project" value="InterPro"/>
</dbReference>
<sequence length="303" mass="34163">MRFRTAISNVSLFHKIIRSLNAISKVAVIRLSEDQTFFIVPNNESQTGVQVWSQVRVTTLFDGYRIESNSNNEIWVEVNLDSLAKVLRSADSSVGGINENLRSTSALSDAEVTLKLNKRDNQPIWSFEIHGFTSLRKQMIITHEVNVKVLSLKRQQELIEPLCPQPDVHVVCPNLSEFKNIVSRLSPLSENISVSLNNEGTMELTVRTPSINLKTKWDRLKMPIVNLDTQEDPPEESLPPDRMFTTLVSNKALLKFLNSHVVSEDAIMCICEKFCVIAYVYVGPIDDAEGVLTFYIPGKAEDD</sequence>
<proteinExistence type="inferred from homology"/>
<evidence type="ECO:0000256" key="3">
    <source>
        <dbReference type="ARBA" id="ARBA00023242"/>
    </source>
</evidence>
<evidence type="ECO:0000256" key="2">
    <source>
        <dbReference type="ARBA" id="ARBA00005563"/>
    </source>
</evidence>
<dbReference type="GO" id="GO:0000724">
    <property type="term" value="P:double-strand break repair via homologous recombination"/>
    <property type="evidence" value="ECO:0007669"/>
    <property type="project" value="TreeGrafter"/>
</dbReference>
<reference evidence="5" key="2">
    <citation type="journal article" date="2022" name="Elife">
        <title>Obligate sexual reproduction of a homothallic fungus closely related to the Cryptococcus pathogenic species complex.</title>
        <authorList>
            <person name="Passer A.R."/>
            <person name="Clancey S.A."/>
            <person name="Shea T."/>
            <person name="David-Palma M."/>
            <person name="Averette A.F."/>
            <person name="Boekhout T."/>
            <person name="Porcel B.M."/>
            <person name="Nowrousian M."/>
            <person name="Cuomo C.A."/>
            <person name="Sun S."/>
            <person name="Heitman J."/>
            <person name="Coelho M.A."/>
        </authorList>
    </citation>
    <scope>NUCLEOTIDE SEQUENCE</scope>
    <source>
        <strain evidence="5">CBS 7841</strain>
    </source>
</reference>
<dbReference type="Gene3D" id="3.70.10.10">
    <property type="match status" value="1"/>
</dbReference>
<organism evidence="5 6">
    <name type="scientific">Cryptococcus depauperatus CBS 7841</name>
    <dbReference type="NCBI Taxonomy" id="1295531"/>
    <lineage>
        <taxon>Eukaryota</taxon>
        <taxon>Fungi</taxon>
        <taxon>Dikarya</taxon>
        <taxon>Basidiomycota</taxon>
        <taxon>Agaricomycotina</taxon>
        <taxon>Tremellomycetes</taxon>
        <taxon>Tremellales</taxon>
        <taxon>Cryptococcaceae</taxon>
        <taxon>Cryptococcus</taxon>
    </lineage>
</organism>
<dbReference type="InterPro" id="IPR016580">
    <property type="entry name" value="HUS1"/>
</dbReference>
<dbReference type="SUPFAM" id="SSF55979">
    <property type="entry name" value="DNA clamp"/>
    <property type="match status" value="1"/>
</dbReference>
<dbReference type="PIRSF" id="PIRSF011312">
    <property type="entry name" value="Cell_cycle_HUS1"/>
    <property type="match status" value="1"/>
</dbReference>
<dbReference type="GeneID" id="91085396"/>
<comment type="subcellular location">
    <subcellularLocation>
        <location evidence="1">Nucleus</location>
    </subcellularLocation>
</comment>
<dbReference type="GO" id="GO:0033314">
    <property type="term" value="P:mitotic DNA replication checkpoint signaling"/>
    <property type="evidence" value="ECO:0007669"/>
    <property type="project" value="TreeGrafter"/>
</dbReference>
<dbReference type="GO" id="GO:0006289">
    <property type="term" value="P:nucleotide-excision repair"/>
    <property type="evidence" value="ECO:0007669"/>
    <property type="project" value="TreeGrafter"/>
</dbReference>
<protein>
    <recommendedName>
        <fullName evidence="4">Checkpoint protein</fullName>
    </recommendedName>
</protein>
<dbReference type="InterPro" id="IPR046938">
    <property type="entry name" value="DNA_clamp_sf"/>
</dbReference>
<accession>A0AAJ8JPH6</accession>
<dbReference type="Proteomes" id="UP000094043">
    <property type="component" value="Chromosome 1"/>
</dbReference>
<evidence type="ECO:0000256" key="1">
    <source>
        <dbReference type="ARBA" id="ARBA00004123"/>
    </source>
</evidence>
<dbReference type="GO" id="GO:0044778">
    <property type="term" value="P:meiotic DNA integrity checkpoint signaling"/>
    <property type="evidence" value="ECO:0007669"/>
    <property type="project" value="TreeGrafter"/>
</dbReference>
<dbReference type="AlphaFoldDB" id="A0AAJ8JPH6"/>
<dbReference type="PANTHER" id="PTHR12900">
    <property type="entry name" value="MITOTIC AND DNA DAMAGE CHECKPOINT PROTEIN HUS1"/>
    <property type="match status" value="1"/>
</dbReference>
<reference evidence="5" key="3">
    <citation type="submission" date="2024-01" db="EMBL/GenBank/DDBJ databases">
        <authorList>
            <person name="Coelho M.A."/>
            <person name="David-Palma M."/>
            <person name="Shea T."/>
            <person name="Sun S."/>
            <person name="Cuomo C.A."/>
            <person name="Heitman J."/>
        </authorList>
    </citation>
    <scope>NUCLEOTIDE SEQUENCE</scope>
    <source>
        <strain evidence="5">CBS 7841</strain>
    </source>
</reference>
<dbReference type="KEGG" id="cdep:91085396"/>
<dbReference type="GO" id="GO:0031573">
    <property type="term" value="P:mitotic intra-S DNA damage checkpoint signaling"/>
    <property type="evidence" value="ECO:0007669"/>
    <property type="project" value="TreeGrafter"/>
</dbReference>
<keyword evidence="6" id="KW-1185">Reference proteome</keyword>
<dbReference type="EMBL" id="CP143784">
    <property type="protein sequence ID" value="WVN86024.1"/>
    <property type="molecule type" value="Genomic_DNA"/>
</dbReference>
<dbReference type="GO" id="GO:0030896">
    <property type="term" value="C:checkpoint clamp complex"/>
    <property type="evidence" value="ECO:0007669"/>
    <property type="project" value="InterPro"/>
</dbReference>
<evidence type="ECO:0000313" key="6">
    <source>
        <dbReference type="Proteomes" id="UP000094043"/>
    </source>
</evidence>
<evidence type="ECO:0000256" key="4">
    <source>
        <dbReference type="PIRNR" id="PIRNR011312"/>
    </source>
</evidence>
<dbReference type="Pfam" id="PF04005">
    <property type="entry name" value="Hus1"/>
    <property type="match status" value="1"/>
</dbReference>